<feature type="region of interest" description="Disordered" evidence="16">
    <location>
        <begin position="399"/>
        <end position="453"/>
    </location>
</feature>
<dbReference type="EC" id="2.4.1.186" evidence="12"/>
<evidence type="ECO:0000256" key="14">
    <source>
        <dbReference type="ARBA" id="ARBA00052293"/>
    </source>
</evidence>
<dbReference type="STRING" id="559295.C5DKL2"/>
<dbReference type="InterPro" id="IPR029044">
    <property type="entry name" value="Nucleotide-diphossugar_trans"/>
</dbReference>
<dbReference type="Proteomes" id="UP000002036">
    <property type="component" value="Chromosome F"/>
</dbReference>
<protein>
    <recommendedName>
        <fullName evidence="12">glycogenin glucosyltransferase</fullName>
        <ecNumber evidence="12">2.4.1.186</ecNumber>
    </recommendedName>
</protein>
<keyword evidence="4" id="KW-0963">Cytoplasm</keyword>
<dbReference type="KEGG" id="lth:KLTH0F05632g"/>
<feature type="signal peptide" evidence="17">
    <location>
        <begin position="1"/>
        <end position="25"/>
    </location>
</feature>
<dbReference type="PANTHER" id="PTHR11183">
    <property type="entry name" value="GLYCOGENIN SUBFAMILY MEMBER"/>
    <property type="match status" value="1"/>
</dbReference>
<comment type="subcellular location">
    <subcellularLocation>
        <location evidence="3">Cytoplasm</location>
    </subcellularLocation>
    <subcellularLocation>
        <location evidence="2">Vacuole</location>
    </subcellularLocation>
</comment>
<dbReference type="SUPFAM" id="SSF53448">
    <property type="entry name" value="Nucleotide-diphospho-sugar transferases"/>
    <property type="match status" value="1"/>
</dbReference>
<feature type="compositionally biased region" description="Polar residues" evidence="16">
    <location>
        <begin position="412"/>
        <end position="427"/>
    </location>
</feature>
<dbReference type="InterPro" id="IPR050587">
    <property type="entry name" value="GNT1/Glycosyltrans_8"/>
</dbReference>
<comment type="catalytic activity">
    <reaction evidence="13">
        <text>[1,4-alpha-D-glucosyl](n)-L-tyrosyl-[glycogenin] + UDP-alpha-D-glucose = [1,4-alpha-D-glucosyl](n+1)-L-tyrosyl-[glycogenin] + UDP + H(+)</text>
        <dbReference type="Rhea" id="RHEA:56560"/>
        <dbReference type="Rhea" id="RHEA-COMP:14606"/>
        <dbReference type="Rhea" id="RHEA-COMP:14607"/>
        <dbReference type="ChEBI" id="CHEBI:15378"/>
        <dbReference type="ChEBI" id="CHEBI:58223"/>
        <dbReference type="ChEBI" id="CHEBI:58885"/>
        <dbReference type="ChEBI" id="CHEBI:140574"/>
        <dbReference type="EC" id="2.4.1.186"/>
    </reaction>
</comment>
<keyword evidence="8" id="KW-0320">Glycogen biosynthesis</keyword>
<evidence type="ECO:0000256" key="6">
    <source>
        <dbReference type="ARBA" id="ARBA00022679"/>
    </source>
</evidence>
<dbReference type="EMBL" id="CU928170">
    <property type="protein sequence ID" value="CAR24013.1"/>
    <property type="molecule type" value="Genomic_DNA"/>
</dbReference>
<evidence type="ECO:0000256" key="3">
    <source>
        <dbReference type="ARBA" id="ARBA00004496"/>
    </source>
</evidence>
<dbReference type="OMA" id="YHWSESA"/>
<gene>
    <name evidence="18" type="ordered locus">KLTH0F05632g</name>
</gene>
<proteinExistence type="inferred from homology"/>
<keyword evidence="5" id="KW-0926">Vacuole</keyword>
<keyword evidence="17" id="KW-0732">Signal</keyword>
<comment type="function">
    <text evidence="15">Self-glucosylating initiator of glycogen synthesis. It catalyzes the formation of a short alpha (1,4)-glucosyl chain covalently attached via a glucose 1-O-tyrosyl linkage to internal tyrosine residues and these chains act as primers for the elongation reaction catalyzed by glycogen synthase. Capable of transferring glucosyl residues to unbound acceptors such as free oligoglucans or oligoglucan derivatives.</text>
</comment>
<dbReference type="Pfam" id="PF01501">
    <property type="entry name" value="Glyco_transf_8"/>
    <property type="match status" value="1"/>
</dbReference>
<keyword evidence="10" id="KW-0464">Manganese</keyword>
<comment type="similarity">
    <text evidence="11">Belongs to the glycosyltransferase 8 family. Glycogenin subfamily.</text>
</comment>
<dbReference type="OrthoDB" id="2014201at2759"/>
<evidence type="ECO:0000256" key="13">
    <source>
        <dbReference type="ARBA" id="ARBA00050886"/>
    </source>
</evidence>
<feature type="region of interest" description="Disordered" evidence="16">
    <location>
        <begin position="292"/>
        <end position="364"/>
    </location>
</feature>
<dbReference type="GO" id="GO:0005978">
    <property type="term" value="P:glycogen biosynthetic process"/>
    <property type="evidence" value="ECO:0007669"/>
    <property type="project" value="UniProtKB-KW"/>
</dbReference>
<evidence type="ECO:0000256" key="5">
    <source>
        <dbReference type="ARBA" id="ARBA00022554"/>
    </source>
</evidence>
<organism evidence="18 19">
    <name type="scientific">Lachancea thermotolerans (strain ATCC 56472 / CBS 6340 / NRRL Y-8284)</name>
    <name type="common">Yeast</name>
    <name type="synonym">Kluyveromyces thermotolerans</name>
    <dbReference type="NCBI Taxonomy" id="559295"/>
    <lineage>
        <taxon>Eukaryota</taxon>
        <taxon>Fungi</taxon>
        <taxon>Dikarya</taxon>
        <taxon>Ascomycota</taxon>
        <taxon>Saccharomycotina</taxon>
        <taxon>Saccharomycetes</taxon>
        <taxon>Saccharomycetales</taxon>
        <taxon>Saccharomycetaceae</taxon>
        <taxon>Lachancea</taxon>
    </lineage>
</organism>
<evidence type="ECO:0000256" key="7">
    <source>
        <dbReference type="ARBA" id="ARBA00022723"/>
    </source>
</evidence>
<evidence type="ECO:0000256" key="4">
    <source>
        <dbReference type="ARBA" id="ARBA00022490"/>
    </source>
</evidence>
<accession>C5DKL2</accession>
<comment type="cofactor">
    <cofactor evidence="1">
        <name>Mn(2+)</name>
        <dbReference type="ChEBI" id="CHEBI:29035"/>
    </cofactor>
</comment>
<evidence type="ECO:0000256" key="9">
    <source>
        <dbReference type="ARBA" id="ARBA00023180"/>
    </source>
</evidence>
<evidence type="ECO:0000256" key="15">
    <source>
        <dbReference type="ARBA" id="ARBA00059480"/>
    </source>
</evidence>
<dbReference type="AlphaFoldDB" id="C5DKL2"/>
<dbReference type="GeneID" id="8292648"/>
<dbReference type="InterPro" id="IPR002495">
    <property type="entry name" value="Glyco_trans_8"/>
</dbReference>
<dbReference type="InParanoid" id="C5DKL2"/>
<evidence type="ECO:0000313" key="19">
    <source>
        <dbReference type="Proteomes" id="UP000002036"/>
    </source>
</evidence>
<evidence type="ECO:0000256" key="11">
    <source>
        <dbReference type="ARBA" id="ARBA00038162"/>
    </source>
</evidence>
<dbReference type="HOGENOM" id="CLU_549889_0_0_1"/>
<name>C5DKL2_LACTC</name>
<keyword evidence="7" id="KW-0479">Metal-binding</keyword>
<dbReference type="CDD" id="cd02537">
    <property type="entry name" value="GT8_Glycogenin"/>
    <property type="match status" value="1"/>
</dbReference>
<dbReference type="Gene3D" id="3.90.550.10">
    <property type="entry name" value="Spore Coat Polysaccharide Biosynthesis Protein SpsA, Chain A"/>
    <property type="match status" value="1"/>
</dbReference>
<evidence type="ECO:0000256" key="12">
    <source>
        <dbReference type="ARBA" id="ARBA00038934"/>
    </source>
</evidence>
<dbReference type="GO" id="GO:0005773">
    <property type="term" value="C:vacuole"/>
    <property type="evidence" value="ECO:0007669"/>
    <property type="project" value="UniProtKB-SubCell"/>
</dbReference>
<reference evidence="18 19" key="1">
    <citation type="journal article" date="2009" name="Genome Res.">
        <title>Comparative genomics of protoploid Saccharomycetaceae.</title>
        <authorList>
            <consortium name="The Genolevures Consortium"/>
            <person name="Souciet J.-L."/>
            <person name="Dujon B."/>
            <person name="Gaillardin C."/>
            <person name="Johnston M."/>
            <person name="Baret P.V."/>
            <person name="Cliften P."/>
            <person name="Sherman D.J."/>
            <person name="Weissenbach J."/>
            <person name="Westhof E."/>
            <person name="Wincker P."/>
            <person name="Jubin C."/>
            <person name="Poulain J."/>
            <person name="Barbe V."/>
            <person name="Segurens B."/>
            <person name="Artiguenave F."/>
            <person name="Anthouard V."/>
            <person name="Vacherie B."/>
            <person name="Val M.-E."/>
            <person name="Fulton R.S."/>
            <person name="Minx P."/>
            <person name="Wilson R."/>
            <person name="Durrens P."/>
            <person name="Jean G."/>
            <person name="Marck C."/>
            <person name="Martin T."/>
            <person name="Nikolski M."/>
            <person name="Rolland T."/>
            <person name="Seret M.-L."/>
            <person name="Casaregola S."/>
            <person name="Despons L."/>
            <person name="Fairhead C."/>
            <person name="Fischer G."/>
            <person name="Lafontaine I."/>
            <person name="Leh V."/>
            <person name="Lemaire M."/>
            <person name="de Montigny J."/>
            <person name="Neuveglise C."/>
            <person name="Thierry A."/>
            <person name="Blanc-Lenfle I."/>
            <person name="Bleykasten C."/>
            <person name="Diffels J."/>
            <person name="Fritsch E."/>
            <person name="Frangeul L."/>
            <person name="Goeffon A."/>
            <person name="Jauniaux N."/>
            <person name="Kachouri-Lafond R."/>
            <person name="Payen C."/>
            <person name="Potier S."/>
            <person name="Pribylova L."/>
            <person name="Ozanne C."/>
            <person name="Richard G.-F."/>
            <person name="Sacerdot C."/>
            <person name="Straub M.-L."/>
            <person name="Talla E."/>
        </authorList>
    </citation>
    <scope>NUCLEOTIDE SEQUENCE [LARGE SCALE GENOMIC DNA]</scope>
    <source>
        <strain evidence="19">ATCC 56472 / CBS 6340 / NRRL Y-8284</strain>
    </source>
</reference>
<dbReference type="eggNOG" id="KOG1950">
    <property type="taxonomic scope" value="Eukaryota"/>
</dbReference>
<dbReference type="RefSeq" id="XP_002554450.1">
    <property type="nucleotide sequence ID" value="XM_002554404.1"/>
</dbReference>
<feature type="chain" id="PRO_5002950413" description="glycogenin glucosyltransferase" evidence="17">
    <location>
        <begin position="26"/>
        <end position="496"/>
    </location>
</feature>
<dbReference type="FunFam" id="3.90.550.10:FF:000148">
    <property type="entry name" value="Glg2p"/>
    <property type="match status" value="1"/>
</dbReference>
<evidence type="ECO:0000256" key="16">
    <source>
        <dbReference type="SAM" id="MobiDB-lite"/>
    </source>
</evidence>
<dbReference type="GO" id="GO:0008466">
    <property type="term" value="F:glycogenin glucosyltransferase activity"/>
    <property type="evidence" value="ECO:0007669"/>
    <property type="project" value="UniProtKB-EC"/>
</dbReference>
<sequence length="496" mass="54849">MQEPRNRCGVITLMYSWAYLPGVLALGHQLQRALENSGHGFRTCVLVAKGLLEQKDASKQILLSVLESLYQEVIAVDPASTCSDSLLKLNKGNLELLHRPELAFTFMKLELWRLQQFERVVYLDCDTLLVSDAFWDILDVTKNQKRNEVGAVPDCGWPDMFNSGVLTIVPDLEIYAELAEYVMSTISVDGADQGVLNQYFNPNCRFGSRQSTIGGENGWIRLPFTYNVTVPNAGYQNAPAVHFFRSQIKLVHFIGRDKPWITRSQASDRTNDSYRDKWWQVYNEFLRKQTSEEPLGPVADHPGDAIQTGSDASKVSVKNPGTPPRPLIACQEALETSQQAPRTFPAAAEGTGQAPEPNTAAPLNPQARKEIPLSAPAIQPVTDADRGAHIQAALNALLGTSPTRALTEDPSTDPSETTGSNAHQELTPSAWDATKSPPPRDGPAEAPNFSFDTDYHWSESATLLEDDLPKLKLGPKPVFPWELYPDAPEVQRVFPD</sequence>
<keyword evidence="9" id="KW-0325">Glycoprotein</keyword>
<comment type="catalytic activity">
    <reaction evidence="14">
        <text>L-tyrosyl-[glycogenin] + UDP-alpha-D-glucose = alpha-D-glucosyl-L-tyrosyl-[glycogenin] + UDP + H(+)</text>
        <dbReference type="Rhea" id="RHEA:23360"/>
        <dbReference type="Rhea" id="RHEA-COMP:14604"/>
        <dbReference type="Rhea" id="RHEA-COMP:14605"/>
        <dbReference type="ChEBI" id="CHEBI:15378"/>
        <dbReference type="ChEBI" id="CHEBI:46858"/>
        <dbReference type="ChEBI" id="CHEBI:58223"/>
        <dbReference type="ChEBI" id="CHEBI:58885"/>
        <dbReference type="ChEBI" id="CHEBI:140573"/>
        <dbReference type="EC" id="2.4.1.186"/>
    </reaction>
</comment>
<evidence type="ECO:0000256" key="10">
    <source>
        <dbReference type="ARBA" id="ARBA00023211"/>
    </source>
</evidence>
<evidence type="ECO:0000256" key="2">
    <source>
        <dbReference type="ARBA" id="ARBA00004116"/>
    </source>
</evidence>
<keyword evidence="6" id="KW-0808">Transferase</keyword>
<dbReference type="GO" id="GO:0046872">
    <property type="term" value="F:metal ion binding"/>
    <property type="evidence" value="ECO:0007669"/>
    <property type="project" value="UniProtKB-KW"/>
</dbReference>
<evidence type="ECO:0000256" key="1">
    <source>
        <dbReference type="ARBA" id="ARBA00001936"/>
    </source>
</evidence>
<evidence type="ECO:0000256" key="17">
    <source>
        <dbReference type="SAM" id="SignalP"/>
    </source>
</evidence>
<dbReference type="FunCoup" id="C5DKL2">
    <property type="interactions" value="115"/>
</dbReference>
<evidence type="ECO:0000313" key="18">
    <source>
        <dbReference type="EMBL" id="CAR24013.1"/>
    </source>
</evidence>
<keyword evidence="19" id="KW-1185">Reference proteome</keyword>
<evidence type="ECO:0000256" key="8">
    <source>
        <dbReference type="ARBA" id="ARBA00023056"/>
    </source>
</evidence>